<evidence type="ECO:0000256" key="2">
    <source>
        <dbReference type="SAM" id="Phobius"/>
    </source>
</evidence>
<dbReference type="Proteomes" id="UP000033163">
    <property type="component" value="Chromosome I"/>
</dbReference>
<sequence>MARQNNSKPEATHEAEQHQPVRRRGISKWTIVQWFLIPVLLVAALCGGMVAGYVVLGKKEFSDVLQWSTWKHVYDLVFAP</sequence>
<evidence type="ECO:0000313" key="3">
    <source>
        <dbReference type="EMBL" id="CQR58651.1"/>
    </source>
</evidence>
<dbReference type="STRING" id="483937.AMQ84_22205"/>
<dbReference type="PATRIC" id="fig|1073571.4.peg.6737"/>
<dbReference type="Pfam" id="PF11772">
    <property type="entry name" value="EpuA"/>
    <property type="match status" value="1"/>
</dbReference>
<gene>
    <name evidence="3" type="ORF">PRIO_6304</name>
</gene>
<evidence type="ECO:0008006" key="5">
    <source>
        <dbReference type="Google" id="ProtNLM"/>
    </source>
</evidence>
<evidence type="ECO:0000256" key="1">
    <source>
        <dbReference type="SAM" id="MobiDB-lite"/>
    </source>
</evidence>
<protein>
    <recommendedName>
        <fullName evidence="5">DNA-directed RNA polymerase subunit beta</fullName>
    </recommendedName>
</protein>
<proteinExistence type="predicted"/>
<feature type="compositionally biased region" description="Basic and acidic residues" evidence="1">
    <location>
        <begin position="10"/>
        <end position="19"/>
    </location>
</feature>
<keyword evidence="2" id="KW-1133">Transmembrane helix</keyword>
<dbReference type="KEGG" id="pri:PRIO_6304"/>
<dbReference type="AlphaFoldDB" id="A0A0E4CZK9"/>
<keyword evidence="2" id="KW-0812">Transmembrane</keyword>
<dbReference type="EMBL" id="LN831776">
    <property type="protein sequence ID" value="CQR58651.1"/>
    <property type="molecule type" value="Genomic_DNA"/>
</dbReference>
<dbReference type="HOGENOM" id="CLU_151134_1_0_9"/>
<reference evidence="4" key="1">
    <citation type="submission" date="2015-03" db="EMBL/GenBank/DDBJ databases">
        <authorList>
            <person name="Wibberg D."/>
        </authorList>
    </citation>
    <scope>NUCLEOTIDE SEQUENCE [LARGE SCALE GENOMIC DNA]</scope>
</reference>
<name>A0A0E4CZK9_9BACL</name>
<keyword evidence="2" id="KW-0472">Membrane</keyword>
<accession>A0A0E4CZK9</accession>
<organism evidence="3 4">
    <name type="scientific">Paenibacillus riograndensis SBR5</name>
    <dbReference type="NCBI Taxonomy" id="1073571"/>
    <lineage>
        <taxon>Bacteria</taxon>
        <taxon>Bacillati</taxon>
        <taxon>Bacillota</taxon>
        <taxon>Bacilli</taxon>
        <taxon>Bacillales</taxon>
        <taxon>Paenibacillaceae</taxon>
        <taxon>Paenibacillus</taxon>
        <taxon>Paenibacillus sonchi group</taxon>
    </lineage>
</organism>
<dbReference type="RefSeq" id="WP_020428476.1">
    <property type="nucleotide sequence ID" value="NZ_AGBD01000654.1"/>
</dbReference>
<feature type="transmembrane region" description="Helical" evidence="2">
    <location>
        <begin position="31"/>
        <end position="56"/>
    </location>
</feature>
<dbReference type="InterPro" id="IPR024596">
    <property type="entry name" value="RNApol_su_b/EpuA"/>
</dbReference>
<evidence type="ECO:0000313" key="4">
    <source>
        <dbReference type="Proteomes" id="UP000033163"/>
    </source>
</evidence>
<feature type="region of interest" description="Disordered" evidence="1">
    <location>
        <begin position="1"/>
        <end position="21"/>
    </location>
</feature>